<evidence type="ECO:0000313" key="7">
    <source>
        <dbReference type="EMBL" id="CAF1144483.1"/>
    </source>
</evidence>
<dbReference type="InterPro" id="IPR002123">
    <property type="entry name" value="Plipid/glycerol_acylTrfase"/>
</dbReference>
<keyword evidence="5" id="KW-0472">Membrane</keyword>
<dbReference type="Pfam" id="PF01553">
    <property type="entry name" value="Acyltransferase"/>
    <property type="match status" value="1"/>
</dbReference>
<dbReference type="SUPFAM" id="SSF69593">
    <property type="entry name" value="Glycerol-3-phosphate (1)-acyltransferase"/>
    <property type="match status" value="1"/>
</dbReference>
<evidence type="ECO:0000259" key="6">
    <source>
        <dbReference type="SMART" id="SM00563"/>
    </source>
</evidence>
<feature type="transmembrane region" description="Helical" evidence="5">
    <location>
        <begin position="585"/>
        <end position="604"/>
    </location>
</feature>
<keyword evidence="2" id="KW-0808">Transferase</keyword>
<feature type="transmembrane region" description="Helical" evidence="5">
    <location>
        <begin position="560"/>
        <end position="579"/>
    </location>
</feature>
<organism evidence="7 8">
    <name type="scientific">Adineta steineri</name>
    <dbReference type="NCBI Taxonomy" id="433720"/>
    <lineage>
        <taxon>Eukaryota</taxon>
        <taxon>Metazoa</taxon>
        <taxon>Spiralia</taxon>
        <taxon>Gnathifera</taxon>
        <taxon>Rotifera</taxon>
        <taxon>Eurotatoria</taxon>
        <taxon>Bdelloidea</taxon>
        <taxon>Adinetida</taxon>
        <taxon>Adinetidae</taxon>
        <taxon>Adineta</taxon>
    </lineage>
</organism>
<name>A0A814S841_9BILA</name>
<evidence type="ECO:0000313" key="8">
    <source>
        <dbReference type="Proteomes" id="UP000663860"/>
    </source>
</evidence>
<accession>A0A814S841</accession>
<dbReference type="PANTHER" id="PTHR10983">
    <property type="entry name" value="1-ACYLGLYCEROL-3-PHOSPHATE ACYLTRANSFERASE-RELATED"/>
    <property type="match status" value="1"/>
</dbReference>
<dbReference type="Proteomes" id="UP000663860">
    <property type="component" value="Unassembled WGS sequence"/>
</dbReference>
<evidence type="ECO:0000256" key="2">
    <source>
        <dbReference type="ARBA" id="ARBA00022679"/>
    </source>
</evidence>
<evidence type="ECO:0000256" key="3">
    <source>
        <dbReference type="ARBA" id="ARBA00023315"/>
    </source>
</evidence>
<evidence type="ECO:0000256" key="5">
    <source>
        <dbReference type="SAM" id="Phobius"/>
    </source>
</evidence>
<keyword evidence="5" id="KW-0812">Transmembrane</keyword>
<dbReference type="SMART" id="SM00563">
    <property type="entry name" value="PlsC"/>
    <property type="match status" value="1"/>
</dbReference>
<evidence type="ECO:0000256" key="4">
    <source>
        <dbReference type="SAM" id="MobiDB-lite"/>
    </source>
</evidence>
<gene>
    <name evidence="7" type="ORF">IZO911_LOCUS25418</name>
</gene>
<dbReference type="EMBL" id="CAJNOE010000317">
    <property type="protein sequence ID" value="CAF1144483.1"/>
    <property type="molecule type" value="Genomic_DNA"/>
</dbReference>
<dbReference type="GO" id="GO:0012505">
    <property type="term" value="C:endomembrane system"/>
    <property type="evidence" value="ECO:0007669"/>
    <property type="project" value="TreeGrafter"/>
</dbReference>
<reference evidence="7" key="1">
    <citation type="submission" date="2021-02" db="EMBL/GenBank/DDBJ databases">
        <authorList>
            <person name="Nowell W R."/>
        </authorList>
    </citation>
    <scope>NUCLEOTIDE SEQUENCE</scope>
</reference>
<dbReference type="GO" id="GO:0003841">
    <property type="term" value="F:1-acylglycerol-3-phosphate O-acyltransferase activity"/>
    <property type="evidence" value="ECO:0007669"/>
    <property type="project" value="TreeGrafter"/>
</dbReference>
<sequence length="809" mass="94591">MLPDDIVLEVCKYLLCTDIIYSFIGLNCRMRRMIKQYHYQVSLYKTSFSNFNFLYKNVFPQIGSHICSLLIDRYYSVFQQELFINYFGKNTLVIFSNLERISLVSYEYNELNSILNILHNLHFLIEIRPCVLVRINLRTIRDLPSLSAAVPNVRYLDVFIQTTKIISEYSDDMNLSPVLYLINFRCISLIHEWQSEELFIHIPVVQQFLILLTTLDIRFIENDTVQQFNYAMYDFSDILFDPVDEIIACRPQSYFNKEKLLISHALSWMFARISIMNCTDRMISPFGRVRRATKKFPNKRYSTEEFTFLAQWWSQSDCVLYVDPIVLKKVRSEHAIVIMNHKYDVDWLAGWIICQRLGIIQGSKIVGKQSLRLVPIVGWCWIFTESIFLRRVWDSDRETLVKDLRKVLENYPKNMFFNFLLFCEGTRFTEKKRVTSMKIAKEKGLPELKHHILPRTKGFTLLLQGAEDRITGIYDLNIGFKKNGAEPTLRSIMKGRSCQAEIFVRRTSISEIPKDTEGCGNWVHKLYQEKDQIYDYFVRNDTFEGNGLQRIEVPRNYTDLLIELFWILTIGVPSIIYLFKFLLTSSFIAQIIFVIIVILGYPTASSTSKGVDKSYKRVHPSKTYATQSYDLYDSNKETWPKIVRRPQNVKNHIAQTSQASTTISDKNSAKQAKQGNSNDQAWPDYRVKHPAKQGNSNDQAWPDYRVKHPAKQGNSNDQAWPDYRVKHPAKQGNSNDQAWPDYSVKYPPRSGNYNPNAHYNIGNPGIPNNYNAHPHYNMQNPVGSNNYNHNVFHYMKNPVIPETNYNRNI</sequence>
<comment type="caution">
    <text evidence="7">The sequence shown here is derived from an EMBL/GenBank/DDBJ whole genome shotgun (WGS) entry which is preliminary data.</text>
</comment>
<feature type="domain" description="Phospholipid/glycerol acyltransferase" evidence="6">
    <location>
        <begin position="335"/>
        <end position="460"/>
    </location>
</feature>
<feature type="region of interest" description="Disordered" evidence="4">
    <location>
        <begin position="655"/>
        <end position="739"/>
    </location>
</feature>
<protein>
    <recommendedName>
        <fullName evidence="6">Phospholipid/glycerol acyltransferase domain-containing protein</fullName>
    </recommendedName>
</protein>
<comment type="similarity">
    <text evidence="1">Belongs to the 1-acyl-sn-glycerol-3-phosphate acyltransferase family.</text>
</comment>
<feature type="compositionally biased region" description="Polar residues" evidence="4">
    <location>
        <begin position="655"/>
        <end position="680"/>
    </location>
</feature>
<dbReference type="Pfam" id="PF16076">
    <property type="entry name" value="Acyltransf_C"/>
    <property type="match status" value="1"/>
</dbReference>
<dbReference type="CDD" id="cd07990">
    <property type="entry name" value="LPLAT_LCLAT1-like"/>
    <property type="match status" value="1"/>
</dbReference>
<dbReference type="AlphaFoldDB" id="A0A814S841"/>
<evidence type="ECO:0000256" key="1">
    <source>
        <dbReference type="ARBA" id="ARBA00008655"/>
    </source>
</evidence>
<keyword evidence="5" id="KW-1133">Transmembrane helix</keyword>
<proteinExistence type="inferred from homology"/>
<dbReference type="InterPro" id="IPR032098">
    <property type="entry name" value="Acyltransf_C"/>
</dbReference>
<keyword evidence="3" id="KW-0012">Acyltransferase</keyword>
<dbReference type="PANTHER" id="PTHR10983:SF24">
    <property type="entry name" value="1-ACYLGLYCEROL-3-PHOSPHATE O-ACYLTRANSFERASE 3, ISOFORM E-RELATED"/>
    <property type="match status" value="1"/>
</dbReference>